<feature type="active site" evidence="7">
    <location>
        <position position="494"/>
    </location>
</feature>
<evidence type="ECO:0000313" key="11">
    <source>
        <dbReference type="Proteomes" id="UP001305414"/>
    </source>
</evidence>
<dbReference type="EMBL" id="JAWHQM010000033">
    <property type="protein sequence ID" value="KAK5633542.1"/>
    <property type="molecule type" value="Genomic_DNA"/>
</dbReference>
<dbReference type="GO" id="GO:0000214">
    <property type="term" value="C:tRNA-intron endonuclease complex"/>
    <property type="evidence" value="ECO:0007669"/>
    <property type="project" value="InterPro"/>
</dbReference>
<feature type="region of interest" description="Disordered" evidence="8">
    <location>
        <begin position="291"/>
        <end position="330"/>
    </location>
</feature>
<protein>
    <recommendedName>
        <fullName evidence="2">tRNA-intron lyase</fullName>
        <ecNumber evidence="2">4.6.1.16</ecNumber>
    </recommendedName>
    <alternativeName>
        <fullName evidence="5">tRNA-intron endonuclease Sen2</fullName>
    </alternativeName>
</protein>
<dbReference type="GO" id="GO:0000213">
    <property type="term" value="F:tRNA-intron lyase activity"/>
    <property type="evidence" value="ECO:0007669"/>
    <property type="project" value="UniProtKB-EC"/>
</dbReference>
<evidence type="ECO:0000313" key="10">
    <source>
        <dbReference type="EMBL" id="KAK5633542.1"/>
    </source>
</evidence>
<dbReference type="FunFam" id="3.40.1350.10:FF:000007">
    <property type="entry name" value="tRNA-splicing endonuclease subunit Sen2"/>
    <property type="match status" value="1"/>
</dbReference>
<evidence type="ECO:0000259" key="9">
    <source>
        <dbReference type="Pfam" id="PF01974"/>
    </source>
</evidence>
<dbReference type="PANTHER" id="PTHR21227">
    <property type="entry name" value="TRNA-SPLICING ENDONUCLEASE SUBUNIT SEN2"/>
    <property type="match status" value="1"/>
</dbReference>
<evidence type="ECO:0000256" key="2">
    <source>
        <dbReference type="ARBA" id="ARBA00012573"/>
    </source>
</evidence>
<feature type="compositionally biased region" description="Basic and acidic residues" evidence="8">
    <location>
        <begin position="15"/>
        <end position="28"/>
    </location>
</feature>
<evidence type="ECO:0000256" key="5">
    <source>
        <dbReference type="ARBA" id="ARBA00032432"/>
    </source>
</evidence>
<dbReference type="Gene3D" id="3.40.1350.10">
    <property type="match status" value="1"/>
</dbReference>
<dbReference type="CDD" id="cd22363">
    <property type="entry name" value="tRNA-intron_lyase_C"/>
    <property type="match status" value="1"/>
</dbReference>
<dbReference type="InterPro" id="IPR006676">
    <property type="entry name" value="tRNA_splic"/>
</dbReference>
<dbReference type="InterPro" id="IPR016589">
    <property type="entry name" value="tRNA_splic_SEN2"/>
</dbReference>
<dbReference type="Proteomes" id="UP001305414">
    <property type="component" value="Unassembled WGS sequence"/>
</dbReference>
<dbReference type="PIRSF" id="PIRSF011789">
    <property type="entry name" value="tRNA_splic_SEN2"/>
    <property type="match status" value="1"/>
</dbReference>
<proteinExistence type="inferred from homology"/>
<keyword evidence="4" id="KW-0456">Lyase</keyword>
<dbReference type="InterPro" id="IPR006677">
    <property type="entry name" value="tRNA_intron_Endonuc_cat-like"/>
</dbReference>
<gene>
    <name evidence="10" type="ORF">RRF57_009256</name>
</gene>
<organism evidence="10 11">
    <name type="scientific">Xylaria bambusicola</name>
    <dbReference type="NCBI Taxonomy" id="326684"/>
    <lineage>
        <taxon>Eukaryota</taxon>
        <taxon>Fungi</taxon>
        <taxon>Dikarya</taxon>
        <taxon>Ascomycota</taxon>
        <taxon>Pezizomycotina</taxon>
        <taxon>Sordariomycetes</taxon>
        <taxon>Xylariomycetidae</taxon>
        <taxon>Xylariales</taxon>
        <taxon>Xylariaceae</taxon>
        <taxon>Xylaria</taxon>
    </lineage>
</organism>
<sequence length="536" mass="60607">MANVRIDAPGAPGNEGHKQPRNKQDKSSARPQKIPLHQLYALPAPIRTFPLPSFYPNNPLSLFHVLWAWFGQVLSPPPAEPSVIHQGRWSSETRSVHVHDPISIRAFWEQGFFGKGSYSRSEPNWLKREQTRQGQGEKKVSELITAQRREERKIMKWDRARKEQEAILKTRLAEAWVAPVGPKELLALPNSLKDLQSSTFGLTNGYVTPNIPSNMTILDGQTRETLPMTMPTTSTLNPVVNGNRFGEDENVLFPSLNGEIPSTEPAGTTPDVIVSTLKRRKSVRFSPTVESTTFQLSDPPSPHIKSLSNGKVSNIDLTNGSPRSSQNEEEAPIEISGVPMVTDSSTASLDIVDREHLQLTMEETFYLVFGLGVLTVTNPTTGKVMAAEELFHMFRRLSYHSPSTAVMRPDDPFLVQYAVYHHFRSLGWVPRPGIKFGVDWLLYIGGPVFAHAEFAITILPAYTDPYWKTHDHESPRRSWRWLHSINRVQTHALKTMVLVYVDIPPPTETSDPSGILKRYKIREFVMKRWLSNRSRE</sequence>
<accession>A0AAN7Z7Q3</accession>
<feature type="domain" description="tRNA intron endonuclease catalytic" evidence="9">
    <location>
        <begin position="413"/>
        <end position="502"/>
    </location>
</feature>
<evidence type="ECO:0000256" key="4">
    <source>
        <dbReference type="ARBA" id="ARBA00023239"/>
    </source>
</evidence>
<keyword evidence="3" id="KW-0819">tRNA processing</keyword>
<comment type="catalytic activity">
    <reaction evidence="6">
        <text>pretRNA = a 3'-half-tRNA molecule with a 5'-OH end + a 5'-half-tRNA molecule with a 2',3'-cyclic phosphate end + an intron with a 2',3'-cyclic phosphate and a 5'-hydroxyl terminus.</text>
        <dbReference type="EC" id="4.6.1.16"/>
    </reaction>
</comment>
<evidence type="ECO:0000256" key="7">
    <source>
        <dbReference type="PIRSR" id="PIRSR011789-1"/>
    </source>
</evidence>
<dbReference type="AlphaFoldDB" id="A0AAN7Z7Q3"/>
<evidence type="ECO:0000256" key="8">
    <source>
        <dbReference type="SAM" id="MobiDB-lite"/>
    </source>
</evidence>
<name>A0AAN7Z7Q3_9PEZI</name>
<dbReference type="InterPro" id="IPR011856">
    <property type="entry name" value="tRNA_endonuc-like_dom_sf"/>
</dbReference>
<evidence type="ECO:0000256" key="6">
    <source>
        <dbReference type="ARBA" id="ARBA00034031"/>
    </source>
</evidence>
<feature type="region of interest" description="Disordered" evidence="8">
    <location>
        <begin position="1"/>
        <end position="30"/>
    </location>
</feature>
<dbReference type="SUPFAM" id="SSF53032">
    <property type="entry name" value="tRNA-intron endonuclease catalytic domain-like"/>
    <property type="match status" value="1"/>
</dbReference>
<feature type="active site" evidence="7">
    <location>
        <position position="451"/>
    </location>
</feature>
<comment type="similarity">
    <text evidence="1">Belongs to the tRNA-intron endonuclease family.</text>
</comment>
<dbReference type="PANTHER" id="PTHR21227:SF0">
    <property type="entry name" value="TRNA-SPLICING ENDONUCLEASE SUBUNIT SEN2"/>
    <property type="match status" value="1"/>
</dbReference>
<comment type="caution">
    <text evidence="10">The sequence shown here is derived from an EMBL/GenBank/DDBJ whole genome shotgun (WGS) entry which is preliminary data.</text>
</comment>
<feature type="active site" evidence="7">
    <location>
        <position position="443"/>
    </location>
</feature>
<dbReference type="GO" id="GO:0005737">
    <property type="term" value="C:cytoplasm"/>
    <property type="evidence" value="ECO:0007669"/>
    <property type="project" value="TreeGrafter"/>
</dbReference>
<reference evidence="10 11" key="1">
    <citation type="submission" date="2023-10" db="EMBL/GenBank/DDBJ databases">
        <title>Draft genome sequence of Xylaria bambusicola isolate GMP-LS, the root and basal stem rot pathogen of sugarcane in Indonesia.</title>
        <authorList>
            <person name="Selvaraj P."/>
            <person name="Muralishankar V."/>
            <person name="Muruganantham S."/>
            <person name="Sp S."/>
            <person name="Haryani S."/>
            <person name="Lau K.J.X."/>
            <person name="Naqvi N.I."/>
        </authorList>
    </citation>
    <scope>NUCLEOTIDE SEQUENCE [LARGE SCALE GENOMIC DNA]</scope>
    <source>
        <strain evidence="10">GMP-LS</strain>
    </source>
</reference>
<dbReference type="EC" id="4.6.1.16" evidence="2"/>
<feature type="compositionally biased region" description="Polar residues" evidence="8">
    <location>
        <begin position="306"/>
        <end position="325"/>
    </location>
</feature>
<dbReference type="InterPro" id="IPR036167">
    <property type="entry name" value="tRNA_intron_Endo_cat-like_sf"/>
</dbReference>
<evidence type="ECO:0000256" key="1">
    <source>
        <dbReference type="ARBA" id="ARBA00008078"/>
    </source>
</evidence>
<dbReference type="Pfam" id="PF01974">
    <property type="entry name" value="tRNA_int_endo"/>
    <property type="match status" value="1"/>
</dbReference>
<evidence type="ECO:0000256" key="3">
    <source>
        <dbReference type="ARBA" id="ARBA00022694"/>
    </source>
</evidence>
<keyword evidence="11" id="KW-1185">Reference proteome</keyword>
<dbReference type="GO" id="GO:0003676">
    <property type="term" value="F:nucleic acid binding"/>
    <property type="evidence" value="ECO:0007669"/>
    <property type="project" value="InterPro"/>
</dbReference>
<dbReference type="GO" id="GO:0000379">
    <property type="term" value="P:tRNA-type intron splice site recognition and cleavage"/>
    <property type="evidence" value="ECO:0007669"/>
    <property type="project" value="TreeGrafter"/>
</dbReference>